<sequence>MSHGPSRPLTARAAGPLRGEANVPGDKSISHRALILGAMAEGETRVTGLLEGQDVLDTGRAMRAFGAQVDKQGDTWVVQGVGVGGLMEPEDLIDCGNSGTGVRLLMGAAATHGFSVTYTGDASLRKRPMARVTDPLALFGAQAYGRSGGRLPMTVVGASEPVPVRYATPVPSAQVKSAVLLAGLNAPGETVVIEREATRDHSERMLTGFGAEVSVEQTAEGRVITLQGQPTLRPQAIVVPRDPSSAAFPVCAALIVPGSDVLVPNIGLNPTRAGLFETLRDMGADLTYENPREEGGEPVADLRARFSPNLRGIEVPPERAASMIDEYPILSVVASQAEGTTVMRGVAELRVKECDRIDAMATGLRACGIDVRDGDDWWEVDGRGPGGLRGGATVAIHLDHRIAMSFLVAGMASAEAITVDDAGPIATSFPIFEDLMGSLGAQFDSVAD</sequence>
<feature type="binding site" evidence="7">
    <location>
        <position position="27"/>
    </location>
    <ligand>
        <name>phosphoenolpyruvate</name>
        <dbReference type="ChEBI" id="CHEBI:58702"/>
    </ligand>
</feature>
<dbReference type="InterPro" id="IPR001986">
    <property type="entry name" value="Enolpyruvate_Tfrase_dom"/>
</dbReference>
<comment type="subcellular location">
    <subcellularLocation>
        <location evidence="7">Cytoplasm</location>
    </subcellularLocation>
</comment>
<dbReference type="Gene3D" id="3.65.10.10">
    <property type="entry name" value="Enolpyruvate transferase domain"/>
    <property type="match status" value="2"/>
</dbReference>
<dbReference type="PIRSF" id="PIRSF000505">
    <property type="entry name" value="EPSPS"/>
    <property type="match status" value="1"/>
</dbReference>
<feature type="domain" description="Enolpyruvate transferase" evidence="9">
    <location>
        <begin position="14"/>
        <end position="434"/>
    </location>
</feature>
<dbReference type="PANTHER" id="PTHR21090">
    <property type="entry name" value="AROM/DEHYDROQUINATE SYNTHASE"/>
    <property type="match status" value="1"/>
</dbReference>
<feature type="binding site" evidence="7">
    <location>
        <position position="356"/>
    </location>
    <ligand>
        <name>phosphoenolpyruvate</name>
        <dbReference type="ChEBI" id="CHEBI:58702"/>
    </ligand>
</feature>
<dbReference type="InterPro" id="IPR023193">
    <property type="entry name" value="EPSP_synthase_CS"/>
</dbReference>
<feature type="binding site" evidence="7">
    <location>
        <position position="401"/>
    </location>
    <ligand>
        <name>phosphoenolpyruvate</name>
        <dbReference type="ChEBI" id="CHEBI:58702"/>
    </ligand>
</feature>
<evidence type="ECO:0000259" key="9">
    <source>
        <dbReference type="Pfam" id="PF00275"/>
    </source>
</evidence>
<dbReference type="CDD" id="cd01556">
    <property type="entry name" value="EPSP_synthase"/>
    <property type="match status" value="1"/>
</dbReference>
<evidence type="ECO:0000256" key="2">
    <source>
        <dbReference type="ARBA" id="ARBA00009948"/>
    </source>
</evidence>
<feature type="binding site" evidence="7">
    <location>
        <position position="127"/>
    </location>
    <ligand>
        <name>phosphoenolpyruvate</name>
        <dbReference type="ChEBI" id="CHEBI:58702"/>
    </ligand>
</feature>
<keyword evidence="3 7" id="KW-0028">Amino-acid biosynthesis</keyword>
<dbReference type="InterPro" id="IPR006264">
    <property type="entry name" value="EPSP_synthase"/>
</dbReference>
<comment type="catalytic activity">
    <reaction evidence="6">
        <text>3-phosphoshikimate + phosphoenolpyruvate = 5-O-(1-carboxyvinyl)-3-phosphoshikimate + phosphate</text>
        <dbReference type="Rhea" id="RHEA:21256"/>
        <dbReference type="ChEBI" id="CHEBI:43474"/>
        <dbReference type="ChEBI" id="CHEBI:57701"/>
        <dbReference type="ChEBI" id="CHEBI:58702"/>
        <dbReference type="ChEBI" id="CHEBI:145989"/>
        <dbReference type="EC" id="2.5.1.19"/>
    </reaction>
    <physiologicalReaction direction="left-to-right" evidence="6">
        <dbReference type="Rhea" id="RHEA:21257"/>
    </physiologicalReaction>
</comment>
<dbReference type="EC" id="2.5.1.19" evidence="7"/>
<evidence type="ECO:0000256" key="7">
    <source>
        <dbReference type="HAMAP-Rule" id="MF_00210"/>
    </source>
</evidence>
<comment type="function">
    <text evidence="7">Catalyzes the transfer of the enolpyruvyl moiety of phosphoenolpyruvate (PEP) to the 5-hydroxyl of shikimate-3-phosphate (S3P) to produce enolpyruvyl shikimate-3-phosphate and inorganic phosphate.</text>
</comment>
<keyword evidence="7" id="KW-0963">Cytoplasm</keyword>
<dbReference type="Proteomes" id="UP000786693">
    <property type="component" value="Unassembled WGS sequence"/>
</dbReference>
<feature type="binding site" evidence="7">
    <location>
        <position position="352"/>
    </location>
    <ligand>
        <name>3-phosphoshikimate</name>
        <dbReference type="ChEBI" id="CHEBI:145989"/>
    </ligand>
</feature>
<dbReference type="NCBIfam" id="TIGR01356">
    <property type="entry name" value="aroA"/>
    <property type="match status" value="1"/>
</dbReference>
<comment type="caution">
    <text evidence="10">The sequence shown here is derived from an EMBL/GenBank/DDBJ whole genome shotgun (WGS) entry which is preliminary data.</text>
</comment>
<dbReference type="InterPro" id="IPR036968">
    <property type="entry name" value="Enolpyruvate_Tfrase_sf"/>
</dbReference>
<feature type="binding site" evidence="7">
    <location>
        <position position="99"/>
    </location>
    <ligand>
        <name>phosphoenolpyruvate</name>
        <dbReference type="ChEBI" id="CHEBI:58702"/>
    </ligand>
</feature>
<evidence type="ECO:0000256" key="5">
    <source>
        <dbReference type="ARBA" id="ARBA00023141"/>
    </source>
</evidence>
<dbReference type="InterPro" id="IPR013792">
    <property type="entry name" value="RNA3'P_cycl/enolpyr_Trfase_a/b"/>
</dbReference>
<accession>A0ABQ4NL43</accession>
<dbReference type="RefSeq" id="WP_220748410.1">
    <property type="nucleotide sequence ID" value="NZ_BPFH01000002.1"/>
</dbReference>
<feature type="region of interest" description="Disordered" evidence="8">
    <location>
        <begin position="1"/>
        <end position="25"/>
    </location>
</feature>
<evidence type="ECO:0000256" key="3">
    <source>
        <dbReference type="ARBA" id="ARBA00022605"/>
    </source>
</evidence>
<evidence type="ECO:0000313" key="11">
    <source>
        <dbReference type="Proteomes" id="UP000786693"/>
    </source>
</evidence>
<dbReference type="HAMAP" id="MF_00210">
    <property type="entry name" value="EPSP_synth"/>
    <property type="match status" value="1"/>
</dbReference>
<protein>
    <recommendedName>
        <fullName evidence="7">3-phosphoshikimate 1-carboxyvinyltransferase</fullName>
        <ecNumber evidence="7">2.5.1.19</ecNumber>
    </recommendedName>
    <alternativeName>
        <fullName evidence="7">5-enolpyruvylshikimate-3-phosphate synthase</fullName>
        <shortName evidence="7">EPSP synthase</shortName>
        <shortName evidence="7">EPSPS</shortName>
    </alternativeName>
</protein>
<comment type="pathway">
    <text evidence="1 7">Metabolic intermediate biosynthesis; chorismate biosynthesis; chorismate from D-erythrose 4-phosphate and phosphoenolpyruvate: step 6/7.</text>
</comment>
<comment type="subunit">
    <text evidence="7">Monomer.</text>
</comment>
<comment type="similarity">
    <text evidence="2 7">Belongs to the EPSP synthase family.</text>
</comment>
<feature type="active site" description="Proton acceptor" evidence="7">
    <location>
        <position position="325"/>
    </location>
</feature>
<name>A0ABQ4NL43_9RHOB</name>
<evidence type="ECO:0000256" key="8">
    <source>
        <dbReference type="SAM" id="MobiDB-lite"/>
    </source>
</evidence>
<gene>
    <name evidence="7 10" type="primary">aroA</name>
    <name evidence="10" type="ORF">JANAI62_15420</name>
</gene>
<keyword evidence="11" id="KW-1185">Reference proteome</keyword>
<proteinExistence type="inferred from homology"/>
<feature type="binding site" evidence="7">
    <location>
        <position position="174"/>
    </location>
    <ligand>
        <name>3-phosphoshikimate</name>
        <dbReference type="ChEBI" id="CHEBI:145989"/>
    </ligand>
</feature>
<dbReference type="PROSITE" id="PS00104">
    <property type="entry name" value="EPSP_SYNTHASE_1"/>
    <property type="match status" value="1"/>
</dbReference>
<evidence type="ECO:0000313" key="10">
    <source>
        <dbReference type="EMBL" id="GIT94919.1"/>
    </source>
</evidence>
<feature type="binding site" evidence="7">
    <location>
        <position position="174"/>
    </location>
    <ligand>
        <name>phosphoenolpyruvate</name>
        <dbReference type="ChEBI" id="CHEBI:58702"/>
    </ligand>
</feature>
<dbReference type="PANTHER" id="PTHR21090:SF5">
    <property type="entry name" value="PENTAFUNCTIONAL AROM POLYPEPTIDE"/>
    <property type="match status" value="1"/>
</dbReference>
<evidence type="ECO:0000256" key="1">
    <source>
        <dbReference type="ARBA" id="ARBA00004811"/>
    </source>
</evidence>
<dbReference type="EMBL" id="BPFH01000002">
    <property type="protein sequence ID" value="GIT94919.1"/>
    <property type="molecule type" value="Genomic_DNA"/>
</dbReference>
<feature type="binding site" evidence="7">
    <location>
        <position position="325"/>
    </location>
    <ligand>
        <name>3-phosphoshikimate</name>
        <dbReference type="ChEBI" id="CHEBI:145989"/>
    </ligand>
</feature>
<feature type="binding site" evidence="7">
    <location>
        <position position="32"/>
    </location>
    <ligand>
        <name>3-phosphoshikimate</name>
        <dbReference type="ChEBI" id="CHEBI:145989"/>
    </ligand>
</feature>
<dbReference type="SUPFAM" id="SSF55205">
    <property type="entry name" value="EPT/RTPC-like"/>
    <property type="match status" value="1"/>
</dbReference>
<evidence type="ECO:0000256" key="6">
    <source>
        <dbReference type="ARBA" id="ARBA00044633"/>
    </source>
</evidence>
<dbReference type="PROSITE" id="PS00885">
    <property type="entry name" value="EPSP_SYNTHASE_2"/>
    <property type="match status" value="1"/>
</dbReference>
<reference evidence="10 11" key="1">
    <citation type="submission" date="2021-05" db="EMBL/GenBank/DDBJ databases">
        <title>Bacteria Genome sequencing.</title>
        <authorList>
            <person name="Takabe Y."/>
            <person name="Nakajima Y."/>
            <person name="Suzuki S."/>
            <person name="Shiozaki T."/>
        </authorList>
    </citation>
    <scope>NUCLEOTIDE SEQUENCE [LARGE SCALE GENOMIC DNA]</scope>
    <source>
        <strain evidence="10 11">AI_62</strain>
    </source>
</reference>
<dbReference type="Pfam" id="PF00275">
    <property type="entry name" value="EPSP_synthase"/>
    <property type="match status" value="1"/>
</dbReference>
<keyword evidence="5 7" id="KW-0057">Aromatic amino acid biosynthesis</keyword>
<comment type="caution">
    <text evidence="7">Lacks conserved residue(s) required for the propagation of feature annotation.</text>
</comment>
<keyword evidence="4 7" id="KW-0808">Transferase</keyword>
<feature type="binding site" evidence="7">
    <location>
        <position position="172"/>
    </location>
    <ligand>
        <name>3-phosphoshikimate</name>
        <dbReference type="ChEBI" id="CHEBI:145989"/>
    </ligand>
</feature>
<evidence type="ECO:0000256" key="4">
    <source>
        <dbReference type="ARBA" id="ARBA00022679"/>
    </source>
</evidence>
<organism evidence="10 11">
    <name type="scientific">Jannaschia pagri</name>
    <dbReference type="NCBI Taxonomy" id="2829797"/>
    <lineage>
        <taxon>Bacteria</taxon>
        <taxon>Pseudomonadati</taxon>
        <taxon>Pseudomonadota</taxon>
        <taxon>Alphaproteobacteria</taxon>
        <taxon>Rhodobacterales</taxon>
        <taxon>Roseobacteraceae</taxon>
        <taxon>Jannaschia</taxon>
    </lineage>
</organism>
<feature type="binding site" evidence="7">
    <location>
        <position position="27"/>
    </location>
    <ligand>
        <name>3-phosphoshikimate</name>
        <dbReference type="ChEBI" id="CHEBI:145989"/>
    </ligand>
</feature>
<feature type="binding site" evidence="7">
    <location>
        <position position="28"/>
    </location>
    <ligand>
        <name>3-phosphoshikimate</name>
        <dbReference type="ChEBI" id="CHEBI:145989"/>
    </ligand>
</feature>